<evidence type="ECO:0000256" key="1">
    <source>
        <dbReference type="ARBA" id="ARBA00010688"/>
    </source>
</evidence>
<dbReference type="InterPro" id="IPR029056">
    <property type="entry name" value="Ribokinase-like"/>
</dbReference>
<comment type="similarity">
    <text evidence="1">Belongs to the carbohydrate kinase PfkB family.</text>
</comment>
<dbReference type="GO" id="GO:0016301">
    <property type="term" value="F:kinase activity"/>
    <property type="evidence" value="ECO:0007669"/>
    <property type="project" value="UniProtKB-KW"/>
</dbReference>
<reference evidence="5" key="1">
    <citation type="submission" date="2018-05" db="EMBL/GenBank/DDBJ databases">
        <authorList>
            <person name="Lanie J.A."/>
            <person name="Ng W.-L."/>
            <person name="Kazmierczak K.M."/>
            <person name="Andrzejewski T.M."/>
            <person name="Davidsen T.M."/>
            <person name="Wayne K.J."/>
            <person name="Tettelin H."/>
            <person name="Glass J.I."/>
            <person name="Rusch D."/>
            <person name="Podicherti R."/>
            <person name="Tsui H.-C.T."/>
            <person name="Winkler M.E."/>
        </authorList>
    </citation>
    <scope>NUCLEOTIDE SEQUENCE</scope>
</reference>
<dbReference type="Gene3D" id="3.40.1190.20">
    <property type="match status" value="1"/>
</dbReference>
<dbReference type="AlphaFoldDB" id="A0A381Z2X8"/>
<evidence type="ECO:0000256" key="2">
    <source>
        <dbReference type="ARBA" id="ARBA00022679"/>
    </source>
</evidence>
<keyword evidence="2" id="KW-0808">Transferase</keyword>
<dbReference type="SUPFAM" id="SSF53613">
    <property type="entry name" value="Ribokinase-like"/>
    <property type="match status" value="1"/>
</dbReference>
<dbReference type="InterPro" id="IPR050306">
    <property type="entry name" value="PfkB_Carbo_kinase"/>
</dbReference>
<gene>
    <name evidence="5" type="ORF">METZ01_LOCUS136500</name>
</gene>
<proteinExistence type="inferred from homology"/>
<sequence length="290" mass="32349">MKLDIFSHCVIDHIHIDNSIFTVPGGPACYCSLTARALKFDVKLHTKYGSDFPLADNLTQNKISINNGSSEKLTTQFTLKIHDSERILFLENLCDSIDYDELISDNVLVSPVFDEISSDLLEKLKSVSGFIFLDPQGFLRRKGINNKIYLESTDLNLSKISAIKTSPDELNALTGISTIDGMNVLQKKGIEYVILTDKQNISLLFNGKIYSLKLPNIELYDTTGIGDIFSTTFCCTIIKEKDFLWALSFAAGSAQAALENKEIGLDKIPSRGAIETNATYFYNTVKFREI</sequence>
<dbReference type="PANTHER" id="PTHR43085:SF57">
    <property type="entry name" value="CARBOHYDRATE KINASE PFKB DOMAIN-CONTAINING PROTEIN"/>
    <property type="match status" value="1"/>
</dbReference>
<feature type="domain" description="Carbohydrate kinase PfkB" evidence="4">
    <location>
        <begin position="150"/>
        <end position="262"/>
    </location>
</feature>
<organism evidence="5">
    <name type="scientific">marine metagenome</name>
    <dbReference type="NCBI Taxonomy" id="408172"/>
    <lineage>
        <taxon>unclassified sequences</taxon>
        <taxon>metagenomes</taxon>
        <taxon>ecological metagenomes</taxon>
    </lineage>
</organism>
<dbReference type="Pfam" id="PF00294">
    <property type="entry name" value="PfkB"/>
    <property type="match status" value="1"/>
</dbReference>
<name>A0A381Z2X8_9ZZZZ</name>
<evidence type="ECO:0000313" key="5">
    <source>
        <dbReference type="EMBL" id="SVA83646.1"/>
    </source>
</evidence>
<dbReference type="PANTHER" id="PTHR43085">
    <property type="entry name" value="HEXOKINASE FAMILY MEMBER"/>
    <property type="match status" value="1"/>
</dbReference>
<keyword evidence="3" id="KW-0418">Kinase</keyword>
<evidence type="ECO:0000259" key="4">
    <source>
        <dbReference type="Pfam" id="PF00294"/>
    </source>
</evidence>
<accession>A0A381Z2X8</accession>
<dbReference type="InterPro" id="IPR011611">
    <property type="entry name" value="PfkB_dom"/>
</dbReference>
<protein>
    <recommendedName>
        <fullName evidence="4">Carbohydrate kinase PfkB domain-containing protein</fullName>
    </recommendedName>
</protein>
<dbReference type="EMBL" id="UINC01019765">
    <property type="protein sequence ID" value="SVA83646.1"/>
    <property type="molecule type" value="Genomic_DNA"/>
</dbReference>
<evidence type="ECO:0000256" key="3">
    <source>
        <dbReference type="ARBA" id="ARBA00022777"/>
    </source>
</evidence>